<dbReference type="AlphaFoldDB" id="X1U5H6"/>
<dbReference type="SUPFAM" id="SSF53822">
    <property type="entry name" value="Periplasmic binding protein-like I"/>
    <property type="match status" value="1"/>
</dbReference>
<organism evidence="3">
    <name type="scientific">marine sediment metagenome</name>
    <dbReference type="NCBI Taxonomy" id="412755"/>
    <lineage>
        <taxon>unclassified sequences</taxon>
        <taxon>metagenomes</taxon>
        <taxon>ecological metagenomes</taxon>
    </lineage>
</organism>
<dbReference type="InterPro" id="IPR028082">
    <property type="entry name" value="Peripla_BP_I"/>
</dbReference>
<proteinExistence type="predicted"/>
<sequence>SYFYPLSDPETRILPPPLVSFVSVLGILAEAGEEEEGVVTITIGEITDLTGPASPAIVPLHWALADMVSHYNEKGLIPGVKFKVVSWDNKYDPSRDPLGYDWVRDRGAKLIICVIPQTAVILKSFADRDKFAIAALSTNQEMLDPPGWVFAFSNSHYSLMKTFLKWVAEEDWDYTAEGRVPKIGLTGWSEPAILQDHKALTEYAQDHPEQFEYVGDFIAPFGQIGWSGEVENLKDCDYIEAKGFPMGPFMKEFQMRGYSAKFFDIGTASSYRGFLVDQLGYEALDGTLTPNMSLMWNEESEIVDLAKELLYKYHPGDADEAIYAGLAYVGGMHQL</sequence>
<dbReference type="InterPro" id="IPR028081">
    <property type="entry name" value="Leu-bd"/>
</dbReference>
<evidence type="ECO:0000259" key="2">
    <source>
        <dbReference type="Pfam" id="PF13458"/>
    </source>
</evidence>
<keyword evidence="1" id="KW-0732">Signal</keyword>
<comment type="caution">
    <text evidence="3">The sequence shown here is derived from an EMBL/GenBank/DDBJ whole genome shotgun (WGS) entry which is preliminary data.</text>
</comment>
<accession>X1U5H6</accession>
<dbReference type="Gene3D" id="3.40.50.2300">
    <property type="match status" value="2"/>
</dbReference>
<evidence type="ECO:0000256" key="1">
    <source>
        <dbReference type="ARBA" id="ARBA00022729"/>
    </source>
</evidence>
<gene>
    <name evidence="3" type="ORF">S12H4_17959</name>
</gene>
<reference evidence="3" key="1">
    <citation type="journal article" date="2014" name="Front. Microbiol.">
        <title>High frequency of phylogenetically diverse reductive dehalogenase-homologous genes in deep subseafloor sedimentary metagenomes.</title>
        <authorList>
            <person name="Kawai M."/>
            <person name="Futagami T."/>
            <person name="Toyoda A."/>
            <person name="Takaki Y."/>
            <person name="Nishi S."/>
            <person name="Hori S."/>
            <person name="Arai W."/>
            <person name="Tsubouchi T."/>
            <person name="Morono Y."/>
            <person name="Uchiyama I."/>
            <person name="Ito T."/>
            <person name="Fujiyama A."/>
            <person name="Inagaki F."/>
            <person name="Takami H."/>
        </authorList>
    </citation>
    <scope>NUCLEOTIDE SEQUENCE</scope>
    <source>
        <strain evidence="3">Expedition CK06-06</strain>
    </source>
</reference>
<dbReference type="Pfam" id="PF13458">
    <property type="entry name" value="Peripla_BP_6"/>
    <property type="match status" value="1"/>
</dbReference>
<dbReference type="EMBL" id="BARW01008828">
    <property type="protein sequence ID" value="GAI87534.1"/>
    <property type="molecule type" value="Genomic_DNA"/>
</dbReference>
<name>X1U5H6_9ZZZZ</name>
<protein>
    <recommendedName>
        <fullName evidence="2">Leucine-binding protein domain-containing protein</fullName>
    </recommendedName>
</protein>
<evidence type="ECO:0000313" key="3">
    <source>
        <dbReference type="EMBL" id="GAI87534.1"/>
    </source>
</evidence>
<feature type="domain" description="Leucine-binding protein" evidence="2">
    <location>
        <begin position="40"/>
        <end position="333"/>
    </location>
</feature>
<feature type="non-terminal residue" evidence="3">
    <location>
        <position position="335"/>
    </location>
</feature>
<feature type="non-terminal residue" evidence="3">
    <location>
        <position position="1"/>
    </location>
</feature>